<name>A0A1H5VBN8_9VIBR</name>
<keyword evidence="2" id="KW-1185">Reference proteome</keyword>
<evidence type="ECO:0000313" key="1">
    <source>
        <dbReference type="EMBL" id="SEF84191.1"/>
    </source>
</evidence>
<evidence type="ECO:0000313" key="2">
    <source>
        <dbReference type="Proteomes" id="UP000236721"/>
    </source>
</evidence>
<dbReference type="AlphaFoldDB" id="A0A1H5VBN8"/>
<gene>
    <name evidence="1" type="ORF">SAMN04488244_104121</name>
</gene>
<protein>
    <submittedName>
        <fullName evidence="1">Uncharacterized protein</fullName>
    </submittedName>
</protein>
<dbReference type="Proteomes" id="UP000236721">
    <property type="component" value="Unassembled WGS sequence"/>
</dbReference>
<proteinExistence type="predicted"/>
<dbReference type="OrthoDB" id="5829997at2"/>
<dbReference type="EMBL" id="FNVG01000004">
    <property type="protein sequence ID" value="SEF84191.1"/>
    <property type="molecule type" value="Genomic_DNA"/>
</dbReference>
<reference evidence="2" key="1">
    <citation type="submission" date="2016-10" db="EMBL/GenBank/DDBJ databases">
        <authorList>
            <person name="Varghese N."/>
            <person name="Submissions S."/>
        </authorList>
    </citation>
    <scope>NUCLEOTIDE SEQUENCE [LARGE SCALE GENOMIC DNA]</scope>
    <source>
        <strain evidence="2">CGMCC 1.7062</strain>
    </source>
</reference>
<organism evidence="1 2">
    <name type="scientific">Vibrio hangzhouensis</name>
    <dbReference type="NCBI Taxonomy" id="462991"/>
    <lineage>
        <taxon>Bacteria</taxon>
        <taxon>Pseudomonadati</taxon>
        <taxon>Pseudomonadota</taxon>
        <taxon>Gammaproteobacteria</taxon>
        <taxon>Vibrionales</taxon>
        <taxon>Vibrionaceae</taxon>
        <taxon>Vibrio</taxon>
    </lineage>
</organism>
<sequence>MLEHEVYERYLSGYSSTLTEQEIQALLQKASASEKYQIDRALQPHYGKGADHLSINNPHRANLDFFSWPDLLSIDVAFWQQQHWLFSSPAYAHRLHHNTGLHYSVPDHYVNLYCGETIQLIYHSQFVYARLFSALHYILIHAKLLADHWSLERFPHHLPTELYHPHEVINDKSFDPNKVVNNQSYQALKQHFLEHYTSWVDEQYLNWIQPLDTTLNKQTAAAYIIEYQDADGLPWVDFICKNNNALQIVRPDHFVEDIENIAASHHYLEHEVQQIAAQFEKHYQSQDW</sequence>
<dbReference type="RefSeq" id="WP_103879396.1">
    <property type="nucleotide sequence ID" value="NZ_FNVG01000004.1"/>
</dbReference>
<accession>A0A1H5VBN8</accession>